<accession>A0A419A6V9</accession>
<name>A0A419A6V9_9RHOB</name>
<evidence type="ECO:0000313" key="2">
    <source>
        <dbReference type="EMBL" id="RJL15836.1"/>
    </source>
</evidence>
<dbReference type="EMBL" id="QZEW01000038">
    <property type="protein sequence ID" value="RJL15836.1"/>
    <property type="molecule type" value="Genomic_DNA"/>
</dbReference>
<dbReference type="Proteomes" id="UP000283587">
    <property type="component" value="Unassembled WGS sequence"/>
</dbReference>
<proteinExistence type="predicted"/>
<feature type="compositionally biased region" description="Basic and acidic residues" evidence="1">
    <location>
        <begin position="1"/>
        <end position="10"/>
    </location>
</feature>
<keyword evidence="3" id="KW-1185">Reference proteome</keyword>
<evidence type="ECO:0000256" key="1">
    <source>
        <dbReference type="SAM" id="MobiDB-lite"/>
    </source>
</evidence>
<organism evidence="2 3">
    <name type="scientific">Paracoccus siganidrum</name>
    <dbReference type="NCBI Taxonomy" id="1276757"/>
    <lineage>
        <taxon>Bacteria</taxon>
        <taxon>Pseudomonadati</taxon>
        <taxon>Pseudomonadota</taxon>
        <taxon>Alphaproteobacteria</taxon>
        <taxon>Rhodobacterales</taxon>
        <taxon>Paracoccaceae</taxon>
        <taxon>Paracoccus</taxon>
    </lineage>
</organism>
<sequence>MAADASREYDAAMQSPEGLPVLQNRRGGEFGTGRTCVESRENGTDVPENVMLMMHEMLLSSRRGKLVEKQG</sequence>
<reference evidence="3" key="1">
    <citation type="submission" date="2018-09" db="EMBL/GenBank/DDBJ databases">
        <title>Paracoccus onubensis nov. sp. a moderate halophilic bacterium isolated from Gruta de las Maravillas (Aracena, Spain).</title>
        <authorList>
            <person name="Jurado V."/>
            <person name="Gutierrez-Patricio S."/>
            <person name="Gonzalez-Pimentel J.L."/>
            <person name="Miller A.Z."/>
            <person name="Laiz L."/>
            <person name="Saiz-Jimenez C."/>
        </authorList>
    </citation>
    <scope>NUCLEOTIDE SEQUENCE [LARGE SCALE GENOMIC DNA]</scope>
    <source>
        <strain evidence="3">DSM 26381</strain>
    </source>
</reference>
<feature type="region of interest" description="Disordered" evidence="1">
    <location>
        <begin position="1"/>
        <end position="44"/>
    </location>
</feature>
<protein>
    <submittedName>
        <fullName evidence="2">Uncharacterized protein</fullName>
    </submittedName>
</protein>
<comment type="caution">
    <text evidence="2">The sequence shown here is derived from an EMBL/GenBank/DDBJ whole genome shotgun (WGS) entry which is preliminary data.</text>
</comment>
<evidence type="ECO:0000313" key="3">
    <source>
        <dbReference type="Proteomes" id="UP000283587"/>
    </source>
</evidence>
<gene>
    <name evidence="2" type="ORF">D3P05_10660</name>
</gene>
<dbReference type="AlphaFoldDB" id="A0A419A6V9"/>